<accession>M1E8I6</accession>
<keyword evidence="3" id="KW-1185">Reference proteome</keyword>
<dbReference type="InterPro" id="IPR019288">
    <property type="entry name" value="3'-5'_exonuclease_PolB-like"/>
</dbReference>
<name>M1E8I6_9BACT</name>
<evidence type="ECO:0000313" key="2">
    <source>
        <dbReference type="EMBL" id="AEE14499.1"/>
    </source>
</evidence>
<keyword evidence="2" id="KW-0269">Exonuclease</keyword>
<proteinExistence type="predicted"/>
<gene>
    <name evidence="2" type="ORF">Thena_0869</name>
</gene>
<keyword evidence="2" id="KW-0540">Nuclease</keyword>
<dbReference type="RefSeq" id="WP_013756222.1">
    <property type="nucleotide sequence ID" value="NC_015499.1"/>
</dbReference>
<evidence type="ECO:0000259" key="1">
    <source>
        <dbReference type="Pfam" id="PF10108"/>
    </source>
</evidence>
<dbReference type="KEGG" id="tnr:Thena_0869"/>
<dbReference type="AlphaFoldDB" id="M1E8I6"/>
<dbReference type="SUPFAM" id="SSF53098">
    <property type="entry name" value="Ribonuclease H-like"/>
    <property type="match status" value="1"/>
</dbReference>
<dbReference type="OrthoDB" id="9773351at2"/>
<dbReference type="STRING" id="747365.Thena_0869"/>
<keyword evidence="2" id="KW-0378">Hydrolase</keyword>
<sequence length="239" mass="27578">MNYLFLDVETIIDDELLMKAGSEKNIIQFNNNEFIRQNVFHIPICFSVIGNIGAQDFYFKSFVSKNASLIVDKFFSGFYLLIEKSKQRDSTYPIIVTHNGQSFDMPILTLQAIKYYDLLSQEAKNGLKEYLDANDKWENSRPNYTSRNTIYHIDTYLLTNSYSSLKALCMLNGIECKTQMNGKLVGEYFRKNKLEDIAFYCAEDVLSLAKLFNKINVARGNEALILPESLNQCEIRVLE</sequence>
<organism evidence="2 3">
    <name type="scientific">Thermodesulfobium narugense DSM 14796</name>
    <dbReference type="NCBI Taxonomy" id="747365"/>
    <lineage>
        <taxon>Bacteria</taxon>
        <taxon>Pseudomonadati</taxon>
        <taxon>Thermodesulfobiota</taxon>
        <taxon>Thermodesulfobiia</taxon>
        <taxon>Thermodesulfobiales</taxon>
        <taxon>Thermodesulfobiaceae</taxon>
        <taxon>Thermodesulfobium</taxon>
    </lineage>
</organism>
<feature type="domain" description="Predicted 3'-5' exonuclease PolB-like" evidence="1">
    <location>
        <begin position="33"/>
        <end position="221"/>
    </location>
</feature>
<evidence type="ECO:0000313" key="3">
    <source>
        <dbReference type="Proteomes" id="UP000011765"/>
    </source>
</evidence>
<dbReference type="Pfam" id="PF10108">
    <property type="entry name" value="DNA_pol_B_exo2"/>
    <property type="match status" value="1"/>
</dbReference>
<protein>
    <submittedName>
        <fullName evidence="2">3'-5' exonuclease, PolB</fullName>
    </submittedName>
</protein>
<reference evidence="2 3" key="1">
    <citation type="submission" date="2011-04" db="EMBL/GenBank/DDBJ databases">
        <title>The complete genome of Thermodesulfobium narugense DSM 14796.</title>
        <authorList>
            <consortium name="US DOE Joint Genome Institute (JGI-PGF)"/>
            <person name="Lucas S."/>
            <person name="Han J."/>
            <person name="Lapidus A."/>
            <person name="Bruce D."/>
            <person name="Goodwin L."/>
            <person name="Pitluck S."/>
            <person name="Peters L."/>
            <person name="Kyrpides N."/>
            <person name="Mavromatis K."/>
            <person name="Pagani I."/>
            <person name="Ivanova N."/>
            <person name="Ovchinnikova G."/>
            <person name="Zhang X."/>
            <person name="Saunders L."/>
            <person name="Detter J.C."/>
            <person name="Tapia R."/>
            <person name="Han C."/>
            <person name="Land M."/>
            <person name="Hauser L."/>
            <person name="Markowitz V."/>
            <person name="Cheng J.-F."/>
            <person name="Hugenholtz P."/>
            <person name="Woyke T."/>
            <person name="Wu D."/>
            <person name="Spring S."/>
            <person name="Schroeder M."/>
            <person name="Brambilla E."/>
            <person name="Klenk H.-P."/>
            <person name="Eisen J.A."/>
        </authorList>
    </citation>
    <scope>NUCLEOTIDE SEQUENCE [LARGE SCALE GENOMIC DNA]</scope>
    <source>
        <strain evidence="2 3">DSM 14796</strain>
    </source>
</reference>
<dbReference type="GO" id="GO:0003676">
    <property type="term" value="F:nucleic acid binding"/>
    <property type="evidence" value="ECO:0007669"/>
    <property type="project" value="InterPro"/>
</dbReference>
<dbReference type="Gene3D" id="3.30.420.10">
    <property type="entry name" value="Ribonuclease H-like superfamily/Ribonuclease H"/>
    <property type="match status" value="1"/>
</dbReference>
<dbReference type="InterPro" id="IPR036397">
    <property type="entry name" value="RNaseH_sf"/>
</dbReference>
<dbReference type="GO" id="GO:0004527">
    <property type="term" value="F:exonuclease activity"/>
    <property type="evidence" value="ECO:0007669"/>
    <property type="project" value="UniProtKB-KW"/>
</dbReference>
<dbReference type="EMBL" id="CP002690">
    <property type="protein sequence ID" value="AEE14499.1"/>
    <property type="molecule type" value="Genomic_DNA"/>
</dbReference>
<dbReference type="InterPro" id="IPR012337">
    <property type="entry name" value="RNaseH-like_sf"/>
</dbReference>
<dbReference type="Proteomes" id="UP000011765">
    <property type="component" value="Chromosome"/>
</dbReference>
<dbReference type="HOGENOM" id="CLU_1160666_0_0_9"/>
<dbReference type="eggNOG" id="COG3298">
    <property type="taxonomic scope" value="Bacteria"/>
</dbReference>